<organism evidence="2 3">
    <name type="scientific">Delftia lacustris</name>
    <dbReference type="NCBI Taxonomy" id="558537"/>
    <lineage>
        <taxon>Bacteria</taxon>
        <taxon>Pseudomonadati</taxon>
        <taxon>Pseudomonadota</taxon>
        <taxon>Betaproteobacteria</taxon>
        <taxon>Burkholderiales</taxon>
        <taxon>Comamonadaceae</taxon>
        <taxon>Delftia</taxon>
    </lineage>
</organism>
<dbReference type="Proteomes" id="UP000595064">
    <property type="component" value="Chromosome"/>
</dbReference>
<sequence>MSKQNSDTLLAAELADHFIEVILSTKPELLVSGIGGVADLNHIQHGAKALAHFRLTLIQELSQQPMPDMNSH</sequence>
<accession>A0A1H3TRS1</accession>
<dbReference type="AlphaFoldDB" id="A0A1H3TRS1"/>
<dbReference type="RefSeq" id="WP_016453327.1">
    <property type="nucleotide sequence ID" value="NZ_AP025556.1"/>
</dbReference>
<dbReference type="KEGG" id="dla:I6G47_01070"/>
<evidence type="ECO:0000313" key="2">
    <source>
        <dbReference type="EMBL" id="SDZ52942.1"/>
    </source>
</evidence>
<dbReference type="EMBL" id="FNPE01000032">
    <property type="protein sequence ID" value="SDZ52942.1"/>
    <property type="molecule type" value="Genomic_DNA"/>
</dbReference>
<evidence type="ECO:0000313" key="4">
    <source>
        <dbReference type="Proteomes" id="UP000595064"/>
    </source>
</evidence>
<dbReference type="EMBL" id="CP065748">
    <property type="protein sequence ID" value="QPS81706.1"/>
    <property type="molecule type" value="Genomic_DNA"/>
</dbReference>
<name>A0A1H3TRS1_9BURK</name>
<proteinExistence type="predicted"/>
<keyword evidence="4" id="KW-1185">Reference proteome</keyword>
<protein>
    <submittedName>
        <fullName evidence="2">Uncharacterized protein</fullName>
    </submittedName>
</protein>
<evidence type="ECO:0000313" key="3">
    <source>
        <dbReference type="Proteomes" id="UP000183417"/>
    </source>
</evidence>
<evidence type="ECO:0000313" key="1">
    <source>
        <dbReference type="EMBL" id="QPS81706.1"/>
    </source>
</evidence>
<gene>
    <name evidence="1" type="ORF">I6G47_01070</name>
    <name evidence="2" type="ORF">SAMN05421547_1328</name>
</gene>
<dbReference type="Proteomes" id="UP000183417">
    <property type="component" value="Unassembled WGS sequence"/>
</dbReference>
<reference evidence="1 4" key="2">
    <citation type="submission" date="2020-12" db="EMBL/GenBank/DDBJ databases">
        <title>FDA dAtabase for Regulatory Grade micrObial Sequences (FDA-ARGOS): Supporting development and validation of Infectious Disease Dx tests.</title>
        <authorList>
            <person name="Sproer C."/>
            <person name="Gronow S."/>
            <person name="Severitt S."/>
            <person name="Schroder I."/>
            <person name="Tallon L."/>
            <person name="Sadzewicz L."/>
            <person name="Zhao X."/>
            <person name="Boylan J."/>
            <person name="Ott S."/>
            <person name="Bowen H."/>
            <person name="Vavikolanu K."/>
            <person name="Mehta A."/>
            <person name="Aluvathingal J."/>
            <person name="Nadendla S."/>
            <person name="Lowell S."/>
            <person name="Myers T."/>
            <person name="Yan Y."/>
            <person name="Sichtig H."/>
        </authorList>
    </citation>
    <scope>NUCLEOTIDE SEQUENCE [LARGE SCALE GENOMIC DNA]</scope>
    <source>
        <strain evidence="1 4">FDAARGOS_890</strain>
    </source>
</reference>
<dbReference type="GeneID" id="94691419"/>
<reference evidence="2 3" key="1">
    <citation type="submission" date="2016-10" db="EMBL/GenBank/DDBJ databases">
        <authorList>
            <person name="de Groot N.N."/>
        </authorList>
    </citation>
    <scope>NUCLEOTIDE SEQUENCE [LARGE SCALE GENOMIC DNA]</scope>
    <source>
        <strain evidence="2 3">LMG 24775</strain>
    </source>
</reference>